<evidence type="ECO:0000256" key="9">
    <source>
        <dbReference type="RuleBase" id="RU369079"/>
    </source>
</evidence>
<dbReference type="GO" id="GO:0015740">
    <property type="term" value="P:C4-dicarboxylate transport"/>
    <property type="evidence" value="ECO:0007669"/>
    <property type="project" value="TreeGrafter"/>
</dbReference>
<feature type="domain" description="Tripartite ATP-independent periplasmic transporters DctQ component" evidence="11">
    <location>
        <begin position="23"/>
        <end position="147"/>
    </location>
</feature>
<evidence type="ECO:0000256" key="4">
    <source>
        <dbReference type="ARBA" id="ARBA00022519"/>
    </source>
</evidence>
<gene>
    <name evidence="12" type="ORF">LRX75_00295</name>
</gene>
<comment type="subcellular location">
    <subcellularLocation>
        <location evidence="1 9">Cell inner membrane</location>
        <topology evidence="1 9">Multi-pass membrane protein</topology>
    </subcellularLocation>
</comment>
<keyword evidence="13" id="KW-1185">Reference proteome</keyword>
<keyword evidence="4 9" id="KW-0997">Cell inner membrane</keyword>
<dbReference type="Pfam" id="PF04290">
    <property type="entry name" value="DctQ"/>
    <property type="match status" value="1"/>
</dbReference>
<proteinExistence type="inferred from homology"/>
<dbReference type="PANTHER" id="PTHR35011:SF2">
    <property type="entry name" value="2,3-DIKETO-L-GULONATE TRAP TRANSPORTER SMALL PERMEASE PROTEIN YIAM"/>
    <property type="match status" value="1"/>
</dbReference>
<evidence type="ECO:0000256" key="3">
    <source>
        <dbReference type="ARBA" id="ARBA00022475"/>
    </source>
</evidence>
<feature type="region of interest" description="Disordered" evidence="10">
    <location>
        <begin position="168"/>
        <end position="188"/>
    </location>
</feature>
<evidence type="ECO:0000256" key="7">
    <source>
        <dbReference type="ARBA" id="ARBA00023136"/>
    </source>
</evidence>
<keyword evidence="7 9" id="KW-0472">Membrane</keyword>
<comment type="caution">
    <text evidence="12">The sequence shown here is derived from an EMBL/GenBank/DDBJ whole genome shotgun (WGS) entry which is preliminary data.</text>
</comment>
<protein>
    <recommendedName>
        <fullName evidence="9">TRAP transporter small permease protein</fullName>
    </recommendedName>
</protein>
<evidence type="ECO:0000313" key="12">
    <source>
        <dbReference type="EMBL" id="MCD7107465.1"/>
    </source>
</evidence>
<evidence type="ECO:0000256" key="8">
    <source>
        <dbReference type="ARBA" id="ARBA00038436"/>
    </source>
</evidence>
<accession>A0A9X1NNH7</accession>
<comment type="similarity">
    <text evidence="8 9">Belongs to the TRAP transporter small permease family.</text>
</comment>
<feature type="transmembrane region" description="Helical" evidence="9">
    <location>
        <begin position="7"/>
        <end position="28"/>
    </location>
</feature>
<feature type="transmembrane region" description="Helical" evidence="9">
    <location>
        <begin position="86"/>
        <end position="108"/>
    </location>
</feature>
<keyword evidence="6 9" id="KW-1133">Transmembrane helix</keyword>
<evidence type="ECO:0000256" key="1">
    <source>
        <dbReference type="ARBA" id="ARBA00004429"/>
    </source>
</evidence>
<comment type="function">
    <text evidence="9">Part of the tripartite ATP-independent periplasmic (TRAP) transport system.</text>
</comment>
<dbReference type="InterPro" id="IPR055348">
    <property type="entry name" value="DctQ"/>
</dbReference>
<evidence type="ECO:0000259" key="11">
    <source>
        <dbReference type="Pfam" id="PF04290"/>
    </source>
</evidence>
<dbReference type="GO" id="GO:0022857">
    <property type="term" value="F:transmembrane transporter activity"/>
    <property type="evidence" value="ECO:0007669"/>
    <property type="project" value="UniProtKB-UniRule"/>
</dbReference>
<keyword evidence="5 9" id="KW-0812">Transmembrane</keyword>
<dbReference type="AlphaFoldDB" id="A0A9X1NNH7"/>
<feature type="compositionally biased region" description="Pro residues" evidence="10">
    <location>
        <begin position="169"/>
        <end position="181"/>
    </location>
</feature>
<dbReference type="GO" id="GO:0005886">
    <property type="term" value="C:plasma membrane"/>
    <property type="evidence" value="ECO:0007669"/>
    <property type="project" value="UniProtKB-SubCell"/>
</dbReference>
<dbReference type="PANTHER" id="PTHR35011">
    <property type="entry name" value="2,3-DIKETO-L-GULONATE TRAP TRANSPORTER SMALL PERMEASE PROTEIN YIAM"/>
    <property type="match status" value="1"/>
</dbReference>
<evidence type="ECO:0000256" key="6">
    <source>
        <dbReference type="ARBA" id="ARBA00022989"/>
    </source>
</evidence>
<comment type="subunit">
    <text evidence="9">The complex comprises the extracytoplasmic solute receptor protein and the two transmembrane proteins.</text>
</comment>
<evidence type="ECO:0000313" key="13">
    <source>
        <dbReference type="Proteomes" id="UP001139089"/>
    </source>
</evidence>
<evidence type="ECO:0000256" key="5">
    <source>
        <dbReference type="ARBA" id="ARBA00022692"/>
    </source>
</evidence>
<dbReference type="Proteomes" id="UP001139089">
    <property type="component" value="Unassembled WGS sequence"/>
</dbReference>
<organism evidence="12 13">
    <name type="scientific">Rhizobium quercicola</name>
    <dbReference type="NCBI Taxonomy" id="2901226"/>
    <lineage>
        <taxon>Bacteria</taxon>
        <taxon>Pseudomonadati</taxon>
        <taxon>Pseudomonadota</taxon>
        <taxon>Alphaproteobacteria</taxon>
        <taxon>Hyphomicrobiales</taxon>
        <taxon>Rhizobiaceae</taxon>
        <taxon>Rhizobium/Agrobacterium group</taxon>
        <taxon>Rhizobium</taxon>
    </lineage>
</organism>
<dbReference type="InterPro" id="IPR007387">
    <property type="entry name" value="TRAP_DctQ"/>
</dbReference>
<keyword evidence="3" id="KW-1003">Cell membrane</keyword>
<keyword evidence="2 9" id="KW-0813">Transport</keyword>
<dbReference type="EMBL" id="JAJOZR010000001">
    <property type="protein sequence ID" value="MCD7107465.1"/>
    <property type="molecule type" value="Genomic_DNA"/>
</dbReference>
<evidence type="ECO:0000256" key="10">
    <source>
        <dbReference type="SAM" id="MobiDB-lite"/>
    </source>
</evidence>
<sequence>MRRIVDLYFAFLRVSIALLLAAMVILVFTNVVMRYALNSGLTISEEMSRLAFVWLIFLGAAVALREHAHIGIDTMIRALPPKLAKACVLLGYLLMLLACVLLLQGAWAQSVLTWGAITPAAGISMAWFMIPAVIFAVTALLHLGSETLAILTGRLDIANIVLVQESEDLPPPPASPVPPLPAASGFGR</sequence>
<dbReference type="RefSeq" id="WP_231811226.1">
    <property type="nucleotide sequence ID" value="NZ_JAJOZR010000001.1"/>
</dbReference>
<evidence type="ECO:0000256" key="2">
    <source>
        <dbReference type="ARBA" id="ARBA00022448"/>
    </source>
</evidence>
<feature type="transmembrane region" description="Helical" evidence="9">
    <location>
        <begin position="120"/>
        <end position="144"/>
    </location>
</feature>
<name>A0A9X1NNH7_9HYPH</name>
<feature type="transmembrane region" description="Helical" evidence="9">
    <location>
        <begin position="48"/>
        <end position="65"/>
    </location>
</feature>
<reference evidence="12" key="1">
    <citation type="submission" date="2021-12" db="EMBL/GenBank/DDBJ databases">
        <authorList>
            <person name="Li Y."/>
        </authorList>
    </citation>
    <scope>NUCLEOTIDE SEQUENCE</scope>
    <source>
        <strain evidence="12">DKSPLA3</strain>
    </source>
</reference>